<dbReference type="GO" id="GO:0008716">
    <property type="term" value="F:D-alanine-D-alanine ligase activity"/>
    <property type="evidence" value="ECO:0007669"/>
    <property type="project" value="InterPro"/>
</dbReference>
<dbReference type="GO" id="GO:0046872">
    <property type="term" value="F:metal ion binding"/>
    <property type="evidence" value="ECO:0007669"/>
    <property type="project" value="InterPro"/>
</dbReference>
<dbReference type="InterPro" id="IPR011761">
    <property type="entry name" value="ATP-grasp"/>
</dbReference>
<keyword evidence="2 5" id="KW-0436">Ligase</keyword>
<keyword evidence="3" id="KW-0067">ATP-binding</keyword>
<dbReference type="InterPro" id="IPR011095">
    <property type="entry name" value="Dala_Dala_lig_C"/>
</dbReference>
<dbReference type="STRING" id="1123384.AJ81_03755"/>
<dbReference type="PANTHER" id="PTHR23132:SF23">
    <property type="entry name" value="D-ALANINE--D-ALANINE LIGASE B"/>
    <property type="match status" value="1"/>
</dbReference>
<organism evidence="5 6">
    <name type="scientific">Pseudothermotoga hypogea DSM 11164 = NBRC 106472</name>
    <dbReference type="NCBI Taxonomy" id="1123384"/>
    <lineage>
        <taxon>Bacteria</taxon>
        <taxon>Thermotogati</taxon>
        <taxon>Thermotogota</taxon>
        <taxon>Thermotogae</taxon>
        <taxon>Thermotogales</taxon>
        <taxon>Thermotogaceae</taxon>
        <taxon>Pseudothermotoga</taxon>
    </lineage>
</organism>
<dbReference type="EMBL" id="CP007141">
    <property type="protein sequence ID" value="AJC73475.1"/>
    <property type="molecule type" value="Genomic_DNA"/>
</dbReference>
<dbReference type="PANTHER" id="PTHR23132">
    <property type="entry name" value="D-ALANINE--D-ALANINE LIGASE"/>
    <property type="match status" value="1"/>
</dbReference>
<feature type="domain" description="ATP-grasp" evidence="4">
    <location>
        <begin position="93"/>
        <end position="296"/>
    </location>
</feature>
<sequence>MKVAVVYDLENLDESRVKMIDSVCEALSKHHDVEKLPFGDDFIERVKTFDAVFNLSTAHLQMHVPAVLDVLRIPYTGSSALAHALCTDKIMTKIVLQHYGIPTPNFFVVPVGEEPKTMDFRPAIVKPSRQGSAKGIDADSVVESVEALKKAVKRVHEEFNEPALVEEFIEGKELSVGIVANEVLPILEIDFSTLPDGLERFYSYRVKHYYGEQTRYFCPARIDEDLRRKIEHYARMAFKALNLRNYTRMDLRVRGNEVYFLDVNSLPMLTPNYSDIIKMAEAAKLSYEELIIKIFDDAVRCSRKL</sequence>
<dbReference type="Proteomes" id="UP000077469">
    <property type="component" value="Chromosome"/>
</dbReference>
<evidence type="ECO:0000313" key="6">
    <source>
        <dbReference type="Proteomes" id="UP000077469"/>
    </source>
</evidence>
<dbReference type="OrthoDB" id="9813261at2"/>
<dbReference type="PaxDb" id="1123384-AJ81_03755"/>
<dbReference type="GO" id="GO:0005524">
    <property type="term" value="F:ATP binding"/>
    <property type="evidence" value="ECO:0007669"/>
    <property type="project" value="UniProtKB-UniRule"/>
</dbReference>
<keyword evidence="6" id="KW-1185">Reference proteome</keyword>
<dbReference type="Gene3D" id="3.30.1490.20">
    <property type="entry name" value="ATP-grasp fold, A domain"/>
    <property type="match status" value="1"/>
</dbReference>
<reference evidence="5 6" key="1">
    <citation type="submission" date="2014-01" db="EMBL/GenBank/DDBJ databases">
        <title>Genome sequencing of Thermotog hypogea.</title>
        <authorList>
            <person name="Zhang X."/>
            <person name="Alvare G."/>
            <person name="Fristensky B."/>
            <person name="Chen L."/>
            <person name="Suen T."/>
            <person name="Chen Q."/>
            <person name="Ma K."/>
        </authorList>
    </citation>
    <scope>NUCLEOTIDE SEQUENCE [LARGE SCALE GENOMIC DNA]</scope>
    <source>
        <strain evidence="5 6">DSM 11164</strain>
    </source>
</reference>
<accession>A0A0X1KQ87</accession>
<evidence type="ECO:0000256" key="1">
    <source>
        <dbReference type="ARBA" id="ARBA00010871"/>
    </source>
</evidence>
<evidence type="ECO:0000256" key="2">
    <source>
        <dbReference type="ARBA" id="ARBA00022598"/>
    </source>
</evidence>
<name>A0A0X1KQ87_9THEM</name>
<dbReference type="AlphaFoldDB" id="A0A0X1KQ87"/>
<protein>
    <submittedName>
        <fullName evidence="5">D-alanine--D-alanine ligase</fullName>
    </submittedName>
</protein>
<proteinExistence type="inferred from homology"/>
<dbReference type="PATRIC" id="fig|1123384.7.peg.733"/>
<dbReference type="RefSeq" id="WP_031505270.1">
    <property type="nucleotide sequence ID" value="NC_022795.1"/>
</dbReference>
<evidence type="ECO:0000259" key="4">
    <source>
        <dbReference type="PROSITE" id="PS50975"/>
    </source>
</evidence>
<evidence type="ECO:0000256" key="3">
    <source>
        <dbReference type="PROSITE-ProRule" id="PRU00409"/>
    </source>
</evidence>
<dbReference type="InterPro" id="IPR013815">
    <property type="entry name" value="ATP_grasp_subdomain_1"/>
</dbReference>
<keyword evidence="3" id="KW-0547">Nucleotide-binding</keyword>
<dbReference type="KEGG" id="phy:AJ81_03755"/>
<dbReference type="PROSITE" id="PS50975">
    <property type="entry name" value="ATP_GRASP"/>
    <property type="match status" value="1"/>
</dbReference>
<evidence type="ECO:0000313" key="5">
    <source>
        <dbReference type="EMBL" id="AJC73475.1"/>
    </source>
</evidence>
<dbReference type="Pfam" id="PF07478">
    <property type="entry name" value="Dala_Dala_lig_C"/>
    <property type="match status" value="1"/>
</dbReference>
<dbReference type="Gene3D" id="3.30.470.20">
    <property type="entry name" value="ATP-grasp fold, B domain"/>
    <property type="match status" value="1"/>
</dbReference>
<dbReference type="SUPFAM" id="SSF56059">
    <property type="entry name" value="Glutathione synthetase ATP-binding domain-like"/>
    <property type="match status" value="1"/>
</dbReference>
<gene>
    <name evidence="5" type="ORF">AJ81_03755</name>
</gene>
<comment type="similarity">
    <text evidence="1">Belongs to the D-alanine--D-alanine ligase family.</text>
</comment>